<dbReference type="SUPFAM" id="SSF56935">
    <property type="entry name" value="Porins"/>
    <property type="match status" value="1"/>
</dbReference>
<sequence length="410" mass="46696">MKRIIFLLLLCLSANVYSQGFLSSKNIKVDLSGFVRNDFIFDSRRNVDACDHLLDLFPQMPEYDVNGDDINAQPSAQFLNTFTRFGTRFSGLEIGKTQIGAYVEVDFTGGASTNSLRFRHAYTQFVWPKTKLLFGRTWHPTFIEKVYPGTLNENTGLPFQVFNRSPQLRLTHQLNGHLDLIAAAVYQFKYSNTGPDGKTYQYQRDAVVPNLHAQLQYYNENWVLGTAIDWKMIQPRTSATGTSGTFKTSEKLSTMAAMAYLKYTKEKFEFKAKTMYGQNVCESLLPSGYAVASLNSTTGAETYTPFNHIYNWMNVIYGDDWKFGFFAGYLKNMGTSKNPIGPIYGFATNADIMYKLSPQLIYNYKNFMFGIEISLTTVAYGENDYNDKAKVKNTENVTNFRNMISVAYKF</sequence>
<feature type="signal peptide" evidence="1">
    <location>
        <begin position="1"/>
        <end position="18"/>
    </location>
</feature>
<dbReference type="KEGG" id="mcos:GM418_28395"/>
<dbReference type="EMBL" id="CP046401">
    <property type="protein sequence ID" value="QGY47447.1"/>
    <property type="molecule type" value="Genomic_DNA"/>
</dbReference>
<keyword evidence="1" id="KW-0732">Signal</keyword>
<evidence type="ECO:0000313" key="2">
    <source>
        <dbReference type="EMBL" id="QGY47447.1"/>
    </source>
</evidence>
<protein>
    <recommendedName>
        <fullName evidence="4">Porin</fullName>
    </recommendedName>
</protein>
<evidence type="ECO:0000256" key="1">
    <source>
        <dbReference type="SAM" id="SignalP"/>
    </source>
</evidence>
<reference evidence="2 3" key="1">
    <citation type="submission" date="2019-11" db="EMBL/GenBank/DDBJ databases">
        <authorList>
            <person name="Zheng R.K."/>
            <person name="Sun C.M."/>
        </authorList>
    </citation>
    <scope>NUCLEOTIDE SEQUENCE [LARGE SCALE GENOMIC DNA]</scope>
    <source>
        <strain evidence="2 3">WC007</strain>
    </source>
</reference>
<evidence type="ECO:0008006" key="4">
    <source>
        <dbReference type="Google" id="ProtNLM"/>
    </source>
</evidence>
<keyword evidence="3" id="KW-1185">Reference proteome</keyword>
<dbReference type="Proteomes" id="UP000428260">
    <property type="component" value="Chromosome"/>
</dbReference>
<gene>
    <name evidence="2" type="ORF">GM418_28395</name>
</gene>
<accession>A0A6I6K498</accession>
<proteinExistence type="predicted"/>
<feature type="chain" id="PRO_5026288052" description="Porin" evidence="1">
    <location>
        <begin position="19"/>
        <end position="410"/>
    </location>
</feature>
<evidence type="ECO:0000313" key="3">
    <source>
        <dbReference type="Proteomes" id="UP000428260"/>
    </source>
</evidence>
<organism evidence="2 3">
    <name type="scientific">Maribellus comscasis</name>
    <dbReference type="NCBI Taxonomy" id="2681766"/>
    <lineage>
        <taxon>Bacteria</taxon>
        <taxon>Pseudomonadati</taxon>
        <taxon>Bacteroidota</taxon>
        <taxon>Bacteroidia</taxon>
        <taxon>Marinilabiliales</taxon>
        <taxon>Prolixibacteraceae</taxon>
        <taxon>Maribellus</taxon>
    </lineage>
</organism>
<dbReference type="RefSeq" id="WP_158871327.1">
    <property type="nucleotide sequence ID" value="NZ_CP046401.1"/>
</dbReference>
<dbReference type="AlphaFoldDB" id="A0A6I6K498"/>
<name>A0A6I6K498_9BACT</name>